<accession>A0A0M0HYD8</accession>
<keyword evidence="2" id="KW-1185">Reference proteome</keyword>
<protein>
    <submittedName>
        <fullName evidence="1">Uncharacterized protein</fullName>
    </submittedName>
</protein>
<organism evidence="1 2">
    <name type="scientific">Vibrio hepatarius</name>
    <dbReference type="NCBI Taxonomy" id="171383"/>
    <lineage>
        <taxon>Bacteria</taxon>
        <taxon>Pseudomonadati</taxon>
        <taxon>Pseudomonadota</taxon>
        <taxon>Gammaproteobacteria</taxon>
        <taxon>Vibrionales</taxon>
        <taxon>Vibrionaceae</taxon>
        <taxon>Vibrio</taxon>
        <taxon>Vibrio oreintalis group</taxon>
    </lineage>
</organism>
<gene>
    <name evidence="1" type="ORF">AKJ31_14280</name>
</gene>
<dbReference type="PATRIC" id="fig|171383.3.peg.2917"/>
<dbReference type="RefSeq" id="WP_053409787.1">
    <property type="nucleotide sequence ID" value="NZ_LHPI01000013.1"/>
</dbReference>
<dbReference type="EMBL" id="LHPI01000013">
    <property type="protein sequence ID" value="KOO06872.1"/>
    <property type="molecule type" value="Genomic_DNA"/>
</dbReference>
<dbReference type="OrthoDB" id="9998481at2"/>
<comment type="caution">
    <text evidence="1">The sequence shown here is derived from an EMBL/GenBank/DDBJ whole genome shotgun (WGS) entry which is preliminary data.</text>
</comment>
<evidence type="ECO:0000313" key="1">
    <source>
        <dbReference type="EMBL" id="KOO06872.1"/>
    </source>
</evidence>
<reference evidence="2" key="1">
    <citation type="submission" date="2015-08" db="EMBL/GenBank/DDBJ databases">
        <title>Vibrio galatheae sp. nov., a novel member of the Vibrionaceae family isolated from the Solomon Islands.</title>
        <authorList>
            <person name="Giubergia S."/>
            <person name="Machado H."/>
            <person name="Mateiu R.V."/>
            <person name="Gram L."/>
        </authorList>
    </citation>
    <scope>NUCLEOTIDE SEQUENCE [LARGE SCALE GENOMIC DNA]</scope>
    <source>
        <strain evidence="2">DSM 19134</strain>
    </source>
</reference>
<proteinExistence type="predicted"/>
<dbReference type="AlphaFoldDB" id="A0A0M0HYD8"/>
<sequence>MTKQNSKPTTTGQLKLRVGTLTHSYAIETEEFIDVVDLKDAREKWREHTEQQDYNRYTLGGDVFDGEEVVAVFSPNGRCFKPSDKGNEYFKRLPSNELIDID</sequence>
<name>A0A0M0HYD8_9VIBR</name>
<evidence type="ECO:0000313" key="2">
    <source>
        <dbReference type="Proteomes" id="UP000037530"/>
    </source>
</evidence>
<dbReference type="STRING" id="171383.AKJ31_14280"/>
<dbReference type="Proteomes" id="UP000037530">
    <property type="component" value="Unassembled WGS sequence"/>
</dbReference>